<dbReference type="EMBL" id="UEYP01000010">
    <property type="protein sequence ID" value="SSC64297.1"/>
    <property type="molecule type" value="Genomic_DNA"/>
</dbReference>
<accession>A0A376A9H1</accession>
<organism evidence="1 2">
    <name type="scientific">Ciceribacter selenitireducens ATCC BAA-1503</name>
    <dbReference type="NCBI Taxonomy" id="1336235"/>
    <lineage>
        <taxon>Bacteria</taxon>
        <taxon>Pseudomonadati</taxon>
        <taxon>Pseudomonadota</taxon>
        <taxon>Alphaproteobacteria</taxon>
        <taxon>Hyphomicrobiales</taxon>
        <taxon>Rhizobiaceae</taxon>
        <taxon>Ciceribacter</taxon>
    </lineage>
</organism>
<evidence type="ECO:0000313" key="2">
    <source>
        <dbReference type="Proteomes" id="UP000254764"/>
    </source>
</evidence>
<dbReference type="Proteomes" id="UP000254764">
    <property type="component" value="Unassembled WGS sequence"/>
</dbReference>
<dbReference type="OrthoDB" id="8392969at2"/>
<dbReference type="STRING" id="1336235.GCA_000518785_02567"/>
<evidence type="ECO:0008006" key="3">
    <source>
        <dbReference type="Google" id="ProtNLM"/>
    </source>
</evidence>
<name>A0A376A9H1_9HYPH</name>
<keyword evidence="2" id="KW-1185">Reference proteome</keyword>
<proteinExistence type="predicted"/>
<protein>
    <recommendedName>
        <fullName evidence="3">Ribbon-helix-helix protein CopG domain-containing protein</fullName>
    </recommendedName>
</protein>
<sequence length="91" mass="10248">MTIKTTIALSEDHLRYAEKLVAEGQYPTISSVIEAGLEQMMAAGSEQDPVSSIADEINRRMQLPRDQWISMEDDTMFDDIEAYIHTKLAKG</sequence>
<dbReference type="AlphaFoldDB" id="A0A376A9H1"/>
<gene>
    <name evidence="1" type="ORF">RHIZ70_5</name>
</gene>
<reference evidence="2" key="1">
    <citation type="submission" date="2018-07" db="EMBL/GenBank/DDBJ databases">
        <authorList>
            <person name="Peiro R."/>
            <person name="Begona"/>
            <person name="Cbmso G."/>
            <person name="Lopez M."/>
            <person name="Gonzalez S."/>
        </authorList>
    </citation>
    <scope>NUCLEOTIDE SEQUENCE [LARGE SCALE GENOMIC DNA]</scope>
</reference>
<dbReference type="RefSeq" id="WP_115671486.1">
    <property type="nucleotide sequence ID" value="NZ_UEYP01000010.1"/>
</dbReference>
<evidence type="ECO:0000313" key="1">
    <source>
        <dbReference type="EMBL" id="SSC64297.1"/>
    </source>
</evidence>